<organism evidence="2 3">
    <name type="scientific">Stylosanthes scabra</name>
    <dbReference type="NCBI Taxonomy" id="79078"/>
    <lineage>
        <taxon>Eukaryota</taxon>
        <taxon>Viridiplantae</taxon>
        <taxon>Streptophyta</taxon>
        <taxon>Embryophyta</taxon>
        <taxon>Tracheophyta</taxon>
        <taxon>Spermatophyta</taxon>
        <taxon>Magnoliopsida</taxon>
        <taxon>eudicotyledons</taxon>
        <taxon>Gunneridae</taxon>
        <taxon>Pentapetalae</taxon>
        <taxon>rosids</taxon>
        <taxon>fabids</taxon>
        <taxon>Fabales</taxon>
        <taxon>Fabaceae</taxon>
        <taxon>Papilionoideae</taxon>
        <taxon>50 kb inversion clade</taxon>
        <taxon>dalbergioids sensu lato</taxon>
        <taxon>Dalbergieae</taxon>
        <taxon>Pterocarpus clade</taxon>
        <taxon>Stylosanthes</taxon>
    </lineage>
</organism>
<evidence type="ECO:0000313" key="3">
    <source>
        <dbReference type="Proteomes" id="UP001341840"/>
    </source>
</evidence>
<protein>
    <submittedName>
        <fullName evidence="2">Uncharacterized protein</fullName>
    </submittedName>
</protein>
<dbReference type="EMBL" id="JASCZI010241855">
    <property type="protein sequence ID" value="MED6207743.1"/>
    <property type="molecule type" value="Genomic_DNA"/>
</dbReference>
<evidence type="ECO:0000256" key="1">
    <source>
        <dbReference type="SAM" id="MobiDB-lite"/>
    </source>
</evidence>
<feature type="compositionally biased region" description="Basic and acidic residues" evidence="1">
    <location>
        <begin position="40"/>
        <end position="57"/>
    </location>
</feature>
<reference evidence="2 3" key="1">
    <citation type="journal article" date="2023" name="Plants (Basel)">
        <title>Bridging the Gap: Combining Genomics and Transcriptomics Approaches to Understand Stylosanthes scabra, an Orphan Legume from the Brazilian Caatinga.</title>
        <authorList>
            <person name="Ferreira-Neto J.R.C."/>
            <person name="da Silva M.D."/>
            <person name="Binneck E."/>
            <person name="de Melo N.F."/>
            <person name="da Silva R.H."/>
            <person name="de Melo A.L.T.M."/>
            <person name="Pandolfi V."/>
            <person name="Bustamante F.O."/>
            <person name="Brasileiro-Vidal A.C."/>
            <person name="Benko-Iseppon A.M."/>
        </authorList>
    </citation>
    <scope>NUCLEOTIDE SEQUENCE [LARGE SCALE GENOMIC DNA]</scope>
    <source>
        <tissue evidence="2">Leaves</tissue>
    </source>
</reference>
<gene>
    <name evidence="2" type="ORF">PIB30_038556</name>
</gene>
<name>A0ABU6YGG7_9FABA</name>
<evidence type="ECO:0000313" key="2">
    <source>
        <dbReference type="EMBL" id="MED6207743.1"/>
    </source>
</evidence>
<dbReference type="Proteomes" id="UP001341840">
    <property type="component" value="Unassembled WGS sequence"/>
</dbReference>
<accession>A0ABU6YGG7</accession>
<feature type="region of interest" description="Disordered" evidence="1">
    <location>
        <begin position="36"/>
        <end position="113"/>
    </location>
</feature>
<sequence>MSPKGRLILQQYLAQIHKFPNQNIANSQCPDVEVVNKVARNPDREERLHRGDSREHGTGSTASASPRRHQRAPRNIRPAQHHAPSQKQAAVAPVRAPRRAPRRTPLSHLYPNQ</sequence>
<proteinExistence type="predicted"/>
<keyword evidence="3" id="KW-1185">Reference proteome</keyword>
<comment type="caution">
    <text evidence="2">The sequence shown here is derived from an EMBL/GenBank/DDBJ whole genome shotgun (WGS) entry which is preliminary data.</text>
</comment>